<evidence type="ECO:0000313" key="1">
    <source>
        <dbReference type="EMBL" id="MSE04114.1"/>
    </source>
</evidence>
<organism evidence="1">
    <name type="scientific">Bacillus velezensis</name>
    <dbReference type="NCBI Taxonomy" id="492670"/>
    <lineage>
        <taxon>Bacteria</taxon>
        <taxon>Bacillati</taxon>
        <taxon>Bacillota</taxon>
        <taxon>Bacilli</taxon>
        <taxon>Bacillales</taxon>
        <taxon>Bacillaceae</taxon>
        <taxon>Bacillus</taxon>
        <taxon>Bacillus amyloliquefaciens group</taxon>
    </lineage>
</organism>
<dbReference type="SUPFAM" id="SSF47413">
    <property type="entry name" value="lambda repressor-like DNA-binding domains"/>
    <property type="match status" value="1"/>
</dbReference>
<keyword evidence="2" id="KW-0614">Plasmid</keyword>
<protein>
    <submittedName>
        <fullName evidence="1">Transcriptional regulator</fullName>
    </submittedName>
</protein>
<gene>
    <name evidence="1" type="ORF">GKC39_18910</name>
    <name evidence="2" type="ORF">GKC39_19725</name>
</gene>
<dbReference type="GO" id="GO:0003677">
    <property type="term" value="F:DNA binding"/>
    <property type="evidence" value="ECO:0007669"/>
    <property type="project" value="InterPro"/>
</dbReference>
<name>A0A6A8LK16_BACVE</name>
<reference evidence="1" key="1">
    <citation type="submission" date="2019-11" db="EMBL/GenBank/DDBJ databases">
        <title>Draft Genome Sequence of Plant Growth-Promoting Rhizosphere-Associated Bacteria.</title>
        <authorList>
            <person name="Vasilyev I.Y."/>
            <person name="Radchenko V."/>
            <person name="Ilnitskaya E.V."/>
        </authorList>
    </citation>
    <scope>NUCLEOTIDE SEQUENCE</scope>
    <source>
        <strain evidence="1">VRA_517_n</strain>
        <plasmid evidence="2">unnamed01</plasmid>
    </source>
</reference>
<accession>A0A6A8LK16</accession>
<proteinExistence type="predicted"/>
<dbReference type="InterPro" id="IPR010982">
    <property type="entry name" value="Lambda_DNA-bd_dom_sf"/>
</dbReference>
<comment type="caution">
    <text evidence="1">The sequence shown here is derived from an EMBL/GenBank/DDBJ whole genome shotgun (WGS) entry which is preliminary data.</text>
</comment>
<geneLocation type="plasmid" evidence="2">
    <name>unnamed01</name>
</geneLocation>
<dbReference type="AlphaFoldDB" id="A0A6A8LK16"/>
<dbReference type="EMBL" id="WKKV01000015">
    <property type="protein sequence ID" value="MSE04114.1"/>
    <property type="molecule type" value="Genomic_DNA"/>
</dbReference>
<dbReference type="InterPro" id="IPR001387">
    <property type="entry name" value="Cro/C1-type_HTH"/>
</dbReference>
<dbReference type="CDD" id="cd00093">
    <property type="entry name" value="HTH_XRE"/>
    <property type="match status" value="1"/>
</dbReference>
<evidence type="ECO:0000313" key="2">
    <source>
        <dbReference type="EMBL" id="MSE04249.1"/>
    </source>
</evidence>
<dbReference type="Gene3D" id="1.10.260.40">
    <property type="entry name" value="lambda repressor-like DNA-binding domains"/>
    <property type="match status" value="1"/>
</dbReference>
<dbReference type="EMBL" id="WKKV01000044">
    <property type="protein sequence ID" value="MSE04249.1"/>
    <property type="molecule type" value="Genomic_DNA"/>
</dbReference>
<dbReference type="RefSeq" id="WP_025852629.1">
    <property type="nucleotide sequence ID" value="NZ_BPWC01000001.1"/>
</dbReference>
<sequence>MENNPYNLRNLPQIMRGVRKSAGLAQYQIGNLIGGKDQRYVSDVENGFSKLTPELCIKWFEVCEAYEHIDLVHYLFRLHPTAAAPIDPALNESASAAVINMVHQLEEALEATKHLARWLASDRPGRRAGELPMGDIKQIFDLIPANKTLIYSLARGHGLKMQELADRWTRKALVDQVAMAKHEERQAITV</sequence>